<evidence type="ECO:0000313" key="2">
    <source>
        <dbReference type="Proteomes" id="UP000267251"/>
    </source>
</evidence>
<dbReference type="OrthoDB" id="272077at2759"/>
<dbReference type="Proteomes" id="UP000267251">
    <property type="component" value="Unassembled WGS sequence"/>
</dbReference>
<dbReference type="SUPFAM" id="SSF81901">
    <property type="entry name" value="HCP-like"/>
    <property type="match status" value="1"/>
</dbReference>
<dbReference type="AlphaFoldDB" id="A0A4P9Y6R5"/>
<organism evidence="1 2">
    <name type="scientific">Piptocephalis cylindrospora</name>
    <dbReference type="NCBI Taxonomy" id="1907219"/>
    <lineage>
        <taxon>Eukaryota</taxon>
        <taxon>Fungi</taxon>
        <taxon>Fungi incertae sedis</taxon>
        <taxon>Zoopagomycota</taxon>
        <taxon>Zoopagomycotina</taxon>
        <taxon>Zoopagomycetes</taxon>
        <taxon>Zoopagales</taxon>
        <taxon>Piptocephalidaceae</taxon>
        <taxon>Piptocephalis</taxon>
    </lineage>
</organism>
<gene>
    <name evidence="1" type="ORF">BJ684DRAFT_15284</name>
</gene>
<keyword evidence="2" id="KW-1185">Reference proteome</keyword>
<protein>
    <submittedName>
        <fullName evidence="1">Uncharacterized protein</fullName>
    </submittedName>
</protein>
<dbReference type="Pfam" id="PF08238">
    <property type="entry name" value="Sel1"/>
    <property type="match status" value="5"/>
</dbReference>
<proteinExistence type="predicted"/>
<evidence type="ECO:0000313" key="1">
    <source>
        <dbReference type="EMBL" id="RKP14384.1"/>
    </source>
</evidence>
<reference evidence="2" key="1">
    <citation type="journal article" date="2018" name="Nat. Microbiol.">
        <title>Leveraging single-cell genomics to expand the fungal tree of life.</title>
        <authorList>
            <person name="Ahrendt S.R."/>
            <person name="Quandt C.A."/>
            <person name="Ciobanu D."/>
            <person name="Clum A."/>
            <person name="Salamov A."/>
            <person name="Andreopoulos B."/>
            <person name="Cheng J.F."/>
            <person name="Woyke T."/>
            <person name="Pelin A."/>
            <person name="Henrissat B."/>
            <person name="Reynolds N.K."/>
            <person name="Benny G.L."/>
            <person name="Smith M.E."/>
            <person name="James T.Y."/>
            <person name="Grigoriev I.V."/>
        </authorList>
    </citation>
    <scope>NUCLEOTIDE SEQUENCE [LARGE SCALE GENOMIC DNA]</scope>
</reference>
<accession>A0A4P9Y6R5</accession>
<dbReference type="InterPro" id="IPR011990">
    <property type="entry name" value="TPR-like_helical_dom_sf"/>
</dbReference>
<dbReference type="InterPro" id="IPR006597">
    <property type="entry name" value="Sel1-like"/>
</dbReference>
<sequence length="263" mass="30393">MGTKEVNSEKAASLEGRAYEEGFGTMQSREKAVTKHARFRRNKDMCLVAIGRLHLHGHGCRKDEEKTVKIFQECSASGILSGRQTLATFFWYKWWCEGIERDIKVGLDLLEKAAARGSDEAHLFLYQIYLQGEWTTANLTKAKEHFEETESLEDPFAMRLFAEELLNQDQDLARPIFLLEKSLQYKCRQARQVYVWALLKRNQEGDKEMIVARLQEGVKLQDSETMYQLARHINDPKEALSLLHQARDMGMDKALLKLAEAYE</sequence>
<name>A0A4P9Y6R5_9FUNG</name>
<dbReference type="Gene3D" id="1.25.40.10">
    <property type="entry name" value="Tetratricopeptide repeat domain"/>
    <property type="match status" value="1"/>
</dbReference>
<dbReference type="EMBL" id="KZ987842">
    <property type="protein sequence ID" value="RKP14384.1"/>
    <property type="molecule type" value="Genomic_DNA"/>
</dbReference>